<dbReference type="Pfam" id="PF07166">
    <property type="entry name" value="DUF1398"/>
    <property type="match status" value="1"/>
</dbReference>
<sequence>MTLNYQDIEKAVNSEEDAGGFAKLMQDFRQLGVQKYDYLVQEGLYRYFDADSHVDLKMNGVPKQVNAVGDATKIKSAVKQAQAGQFDFEKFCELAGEAGVLKWTSDLVSKEVTYYDSNDVALLIEPIPGL</sequence>
<evidence type="ECO:0000313" key="1">
    <source>
        <dbReference type="EMBL" id="KRO24615.1"/>
    </source>
</evidence>
<dbReference type="Gene3D" id="3.30.1810.10">
    <property type="entry name" value="YdfO-like"/>
    <property type="match status" value="1"/>
</dbReference>
<evidence type="ECO:0000313" key="2">
    <source>
        <dbReference type="Proteomes" id="UP000051249"/>
    </source>
</evidence>
<dbReference type="PATRIC" id="fig|480391.4.peg.828"/>
<keyword evidence="2" id="KW-1185">Reference proteome</keyword>
<dbReference type="OrthoDB" id="1550456at2"/>
<dbReference type="InterPro" id="IPR009833">
    <property type="entry name" value="DUF1398"/>
</dbReference>
<dbReference type="SUPFAM" id="SSF160419">
    <property type="entry name" value="YdfO-like"/>
    <property type="match status" value="1"/>
</dbReference>
<proteinExistence type="predicted"/>
<dbReference type="AlphaFoldDB" id="A0A0R2NFK7"/>
<accession>A0A0R2NFK7</accession>
<dbReference type="RefSeq" id="WP_057799944.1">
    <property type="nucleotide sequence ID" value="NZ_BJZZ01000024.1"/>
</dbReference>
<name>A0A0R2NFK7_9LACO</name>
<reference evidence="1 2" key="1">
    <citation type="journal article" date="2015" name="Genome Announc.">
        <title>Expanding the biotechnology potential of lactobacilli through comparative genomics of 213 strains and associated genera.</title>
        <authorList>
            <person name="Sun Z."/>
            <person name="Harris H.M."/>
            <person name="McCann A."/>
            <person name="Guo C."/>
            <person name="Argimon S."/>
            <person name="Zhang W."/>
            <person name="Yang X."/>
            <person name="Jeffery I.B."/>
            <person name="Cooney J.C."/>
            <person name="Kagawa T.F."/>
            <person name="Liu W."/>
            <person name="Song Y."/>
            <person name="Salvetti E."/>
            <person name="Wrobel A."/>
            <person name="Rasinkangas P."/>
            <person name="Parkhill J."/>
            <person name="Rea M.C."/>
            <person name="O'Sullivan O."/>
            <person name="Ritari J."/>
            <person name="Douillard F.P."/>
            <person name="Paul Ross R."/>
            <person name="Yang R."/>
            <person name="Briner A.E."/>
            <person name="Felis G.E."/>
            <person name="de Vos W.M."/>
            <person name="Barrangou R."/>
            <person name="Klaenhammer T.R."/>
            <person name="Caufield P.W."/>
            <person name="Cui Y."/>
            <person name="Zhang H."/>
            <person name="O'Toole P.W."/>
        </authorList>
    </citation>
    <scope>NUCLEOTIDE SEQUENCE [LARGE SCALE GENOMIC DNA]</scope>
    <source>
        <strain evidence="1 2">DSM 23026</strain>
    </source>
</reference>
<gene>
    <name evidence="1" type="ORF">IV88_GL000817</name>
</gene>
<dbReference type="EMBL" id="JQCQ01000025">
    <property type="protein sequence ID" value="KRO24615.1"/>
    <property type="molecule type" value="Genomic_DNA"/>
</dbReference>
<protein>
    <submittedName>
        <fullName evidence="1">Phage envelope protein</fullName>
    </submittedName>
</protein>
<dbReference type="Proteomes" id="UP000051249">
    <property type="component" value="Unassembled WGS sequence"/>
</dbReference>
<comment type="caution">
    <text evidence="1">The sequence shown here is derived from an EMBL/GenBank/DDBJ whole genome shotgun (WGS) entry which is preliminary data.</text>
</comment>
<dbReference type="InterPro" id="IPR036696">
    <property type="entry name" value="YdfO-like_sf"/>
</dbReference>
<organism evidence="1 2">
    <name type="scientific">Pediococcus argentinicus</name>
    <dbReference type="NCBI Taxonomy" id="480391"/>
    <lineage>
        <taxon>Bacteria</taxon>
        <taxon>Bacillati</taxon>
        <taxon>Bacillota</taxon>
        <taxon>Bacilli</taxon>
        <taxon>Lactobacillales</taxon>
        <taxon>Lactobacillaceae</taxon>
        <taxon>Pediococcus</taxon>
    </lineage>
</organism>
<keyword evidence="1" id="KW-0946">Virion</keyword>
<keyword evidence="1" id="KW-0261">Viral envelope protein</keyword>